<dbReference type="RefSeq" id="WP_271428826.1">
    <property type="nucleotide sequence ID" value="NZ_JAQIPB010000006.1"/>
</dbReference>
<keyword evidence="3" id="KW-1185">Reference proteome</keyword>
<gene>
    <name evidence="2" type="ORF">PGB34_14730</name>
</gene>
<evidence type="ECO:0000313" key="3">
    <source>
        <dbReference type="Proteomes" id="UP001212602"/>
    </source>
</evidence>
<dbReference type="EMBL" id="JAQIPB010000006">
    <property type="protein sequence ID" value="MDA7417615.1"/>
    <property type="molecule type" value="Genomic_DNA"/>
</dbReference>
<protein>
    <submittedName>
        <fullName evidence="2">Uncharacterized protein</fullName>
    </submittedName>
</protein>
<name>A0AAE3N7U0_9BURK</name>
<reference evidence="2" key="1">
    <citation type="submission" date="2023-01" db="EMBL/GenBank/DDBJ databases">
        <title>Xenophilus mangrovi sp. nov., isolated from soil of Mangrove nature reserve.</title>
        <authorList>
            <person name="Xu S."/>
            <person name="Liu Z."/>
            <person name="Xu Y."/>
        </authorList>
    </citation>
    <scope>NUCLEOTIDE SEQUENCE</scope>
    <source>
        <strain evidence="2">YW8</strain>
    </source>
</reference>
<comment type="caution">
    <text evidence="2">The sequence shown here is derived from an EMBL/GenBank/DDBJ whole genome shotgun (WGS) entry which is preliminary data.</text>
</comment>
<feature type="chain" id="PRO_5041920616" evidence="1">
    <location>
        <begin position="19"/>
        <end position="169"/>
    </location>
</feature>
<accession>A0AAE3N7U0</accession>
<evidence type="ECO:0000313" key="2">
    <source>
        <dbReference type="EMBL" id="MDA7417615.1"/>
    </source>
</evidence>
<evidence type="ECO:0000256" key="1">
    <source>
        <dbReference type="SAM" id="SignalP"/>
    </source>
</evidence>
<dbReference type="AlphaFoldDB" id="A0AAE3N7U0"/>
<proteinExistence type="predicted"/>
<organism evidence="2 3">
    <name type="scientific">Xenophilus arseniciresistens</name>
    <dbReference type="NCBI Taxonomy" id="1283306"/>
    <lineage>
        <taxon>Bacteria</taxon>
        <taxon>Pseudomonadati</taxon>
        <taxon>Pseudomonadota</taxon>
        <taxon>Betaproteobacteria</taxon>
        <taxon>Burkholderiales</taxon>
        <taxon>Comamonadaceae</taxon>
        <taxon>Xenophilus</taxon>
    </lineage>
</organism>
<sequence>MKAILILATALAAGSVFAQSADRSGGGGGNPHTTPVCTTCEGAGIYVGASLTQTTTVRDSLVKNVAEGGWGSGEAKAVQNISSNTYGVKIGAATRQTTSLNDALVINVADGSGATAGQNLSSNMGAVHVNASLTQSVSASAGSAIVNMAKGKARAVQNLSSNNACEACL</sequence>
<keyword evidence="1" id="KW-0732">Signal</keyword>
<feature type="signal peptide" evidence="1">
    <location>
        <begin position="1"/>
        <end position="18"/>
    </location>
</feature>
<dbReference type="Proteomes" id="UP001212602">
    <property type="component" value="Unassembled WGS sequence"/>
</dbReference>